<evidence type="ECO:0000313" key="3">
    <source>
        <dbReference type="EMBL" id="CAG7835492.1"/>
    </source>
</evidence>
<dbReference type="GO" id="GO:0005737">
    <property type="term" value="C:cytoplasm"/>
    <property type="evidence" value="ECO:0007669"/>
    <property type="project" value="TreeGrafter"/>
</dbReference>
<gene>
    <name evidence="3" type="ORF">AFUS01_LOCUS44857</name>
</gene>
<dbReference type="Proteomes" id="UP000708208">
    <property type="component" value="Unassembled WGS sequence"/>
</dbReference>
<accession>A0A8J2LRU1</accession>
<dbReference type="OrthoDB" id="6432525at2759"/>
<dbReference type="CDD" id="cd00170">
    <property type="entry name" value="SEC14"/>
    <property type="match status" value="1"/>
</dbReference>
<proteinExistence type="predicted"/>
<organism evidence="3 4">
    <name type="scientific">Allacma fusca</name>
    <dbReference type="NCBI Taxonomy" id="39272"/>
    <lineage>
        <taxon>Eukaryota</taxon>
        <taxon>Metazoa</taxon>
        <taxon>Ecdysozoa</taxon>
        <taxon>Arthropoda</taxon>
        <taxon>Hexapoda</taxon>
        <taxon>Collembola</taxon>
        <taxon>Symphypleona</taxon>
        <taxon>Sminthuridae</taxon>
        <taxon>Allacma</taxon>
    </lineage>
</organism>
<feature type="domain" description="CRAL-TRIO" evidence="2">
    <location>
        <begin position="35"/>
        <end position="211"/>
    </location>
</feature>
<keyword evidence="1" id="KW-0732">Signal</keyword>
<feature type="signal peptide" evidence="1">
    <location>
        <begin position="1"/>
        <end position="21"/>
    </location>
</feature>
<evidence type="ECO:0000259" key="2">
    <source>
        <dbReference type="PROSITE" id="PS50191"/>
    </source>
</evidence>
<dbReference type="PANTHER" id="PTHR23324">
    <property type="entry name" value="SEC14 RELATED PROTEIN"/>
    <property type="match status" value="1"/>
</dbReference>
<feature type="chain" id="PRO_5035170729" description="CRAL-TRIO domain-containing protein" evidence="1">
    <location>
        <begin position="22"/>
        <end position="216"/>
    </location>
</feature>
<evidence type="ECO:0000256" key="1">
    <source>
        <dbReference type="SAM" id="SignalP"/>
    </source>
</evidence>
<dbReference type="PROSITE" id="PS50191">
    <property type="entry name" value="CRAL_TRIO"/>
    <property type="match status" value="1"/>
</dbReference>
<evidence type="ECO:0000313" key="4">
    <source>
        <dbReference type="Proteomes" id="UP000708208"/>
    </source>
</evidence>
<protein>
    <recommendedName>
        <fullName evidence="2">CRAL-TRIO domain-containing protein</fullName>
    </recommendedName>
</protein>
<comment type="caution">
    <text evidence="3">The sequence shown here is derived from an EMBL/GenBank/DDBJ whole genome shotgun (WGS) entry which is preliminary data.</text>
</comment>
<dbReference type="PANTHER" id="PTHR23324:SF83">
    <property type="entry name" value="SEC14-LIKE PROTEIN 2"/>
    <property type="match status" value="1"/>
</dbReference>
<sequence>MSAISVISYVILAARFSSSLAEDTPKYSDLDTWEAPPEIRNNFVYYLSGFDFEDRPIWIAETGKWDARKIFDAGGEQLEMLNKHIDQALYRFNKSLAIRSTPESPVTEGAVILDMEGYDMRQLGHSRTLQWVFQKSKDVDAVAKRMAKGFMLNVNFIGERLINILKPVMGQSAARTDIYGTNNATWIPKLLRHFPKDSLPVFYGGSADFKPVAVYG</sequence>
<keyword evidence="4" id="KW-1185">Reference proteome</keyword>
<dbReference type="InterPro" id="IPR051064">
    <property type="entry name" value="SEC14/CRAL-TRIO_domain"/>
</dbReference>
<dbReference type="AlphaFoldDB" id="A0A8J2LRU1"/>
<name>A0A8J2LRU1_9HEXA</name>
<dbReference type="InterPro" id="IPR001251">
    <property type="entry name" value="CRAL-TRIO_dom"/>
</dbReference>
<dbReference type="EMBL" id="CAJVCH010570638">
    <property type="protein sequence ID" value="CAG7835492.1"/>
    <property type="molecule type" value="Genomic_DNA"/>
</dbReference>
<dbReference type="Pfam" id="PF00650">
    <property type="entry name" value="CRAL_TRIO"/>
    <property type="match status" value="1"/>
</dbReference>
<reference evidence="3" key="1">
    <citation type="submission" date="2021-06" db="EMBL/GenBank/DDBJ databases">
        <authorList>
            <person name="Hodson N. C."/>
            <person name="Mongue J. A."/>
            <person name="Jaron S. K."/>
        </authorList>
    </citation>
    <scope>NUCLEOTIDE SEQUENCE</scope>
</reference>